<name>A0A1M6YBN5_9FLAO</name>
<dbReference type="GO" id="GO:0016740">
    <property type="term" value="F:transferase activity"/>
    <property type="evidence" value="ECO:0007669"/>
    <property type="project" value="UniProtKB-KW"/>
</dbReference>
<dbReference type="AlphaFoldDB" id="A0A1M6YBN5"/>
<proteinExistence type="predicted"/>
<accession>A0A1M6YBN5</accession>
<dbReference type="InterPro" id="IPR007345">
    <property type="entry name" value="Polysacch_pyruvyl_Trfase"/>
</dbReference>
<protein>
    <submittedName>
        <fullName evidence="2">Polysaccharide pyruvyl transferase</fullName>
    </submittedName>
</protein>
<feature type="domain" description="Polysaccharide pyruvyl transferase" evidence="1">
    <location>
        <begin position="83"/>
        <end position="205"/>
    </location>
</feature>
<dbReference type="EMBL" id="FRBU01000003">
    <property type="protein sequence ID" value="SHL15681.1"/>
    <property type="molecule type" value="Genomic_DNA"/>
</dbReference>
<dbReference type="RefSeq" id="WP_073351384.1">
    <property type="nucleotide sequence ID" value="NZ_FRBU01000003.1"/>
</dbReference>
<sequence length="270" mass="30681">MQTILNYLKWFFYYVTGSKPIKVYYWKQVVNFGDLITRDLLRNYGFTPVWFNEKRADLISTGSLIEHLSPAYDGTILGTGAIDSNTKIQFLNAKIIGLRGKYTKRNLGIVDTIVLGDPGLLADRLIQKDRSFKKFELGIIPHYSDANNAAIQKLKLKYGSAISIINVRQQPITVLKEMDACKHIISSSLHGLICADSLGIPNRWIKLSELLGNDFKFNDYYSVFDITPEFKVLTGSESIEELILMTESIAEEKVTKIKIDLETQFLNLKL</sequence>
<keyword evidence="3" id="KW-1185">Reference proteome</keyword>
<evidence type="ECO:0000313" key="3">
    <source>
        <dbReference type="Proteomes" id="UP000184260"/>
    </source>
</evidence>
<dbReference type="OrthoDB" id="9803627at2"/>
<dbReference type="STRING" id="69322.SAMN05443669_100318"/>
<evidence type="ECO:0000313" key="2">
    <source>
        <dbReference type="EMBL" id="SHL15681.1"/>
    </source>
</evidence>
<evidence type="ECO:0000259" key="1">
    <source>
        <dbReference type="Pfam" id="PF04230"/>
    </source>
</evidence>
<dbReference type="Pfam" id="PF04230">
    <property type="entry name" value="PS_pyruv_trans"/>
    <property type="match status" value="1"/>
</dbReference>
<reference evidence="3" key="1">
    <citation type="submission" date="2016-11" db="EMBL/GenBank/DDBJ databases">
        <authorList>
            <person name="Varghese N."/>
            <person name="Submissions S."/>
        </authorList>
    </citation>
    <scope>NUCLEOTIDE SEQUENCE [LARGE SCALE GENOMIC DNA]</scope>
    <source>
        <strain evidence="3">DSM 3661</strain>
    </source>
</reference>
<dbReference type="Proteomes" id="UP000184260">
    <property type="component" value="Unassembled WGS sequence"/>
</dbReference>
<keyword evidence="2" id="KW-0808">Transferase</keyword>
<gene>
    <name evidence="2" type="ORF">SAMN05443669_100318</name>
</gene>
<organism evidence="2 3">
    <name type="scientific">Flavobacterium xanthum</name>
    <dbReference type="NCBI Taxonomy" id="69322"/>
    <lineage>
        <taxon>Bacteria</taxon>
        <taxon>Pseudomonadati</taxon>
        <taxon>Bacteroidota</taxon>
        <taxon>Flavobacteriia</taxon>
        <taxon>Flavobacteriales</taxon>
        <taxon>Flavobacteriaceae</taxon>
        <taxon>Flavobacterium</taxon>
    </lineage>
</organism>